<dbReference type="InterPro" id="IPR005534">
    <property type="entry name" value="Curli_assmbl/transp-comp_CsgG"/>
</dbReference>
<dbReference type="EMBL" id="DSLG01000007">
    <property type="protein sequence ID" value="HEA87610.1"/>
    <property type="molecule type" value="Genomic_DNA"/>
</dbReference>
<evidence type="ECO:0000313" key="2">
    <source>
        <dbReference type="EMBL" id="HEA87610.1"/>
    </source>
</evidence>
<evidence type="ECO:0000256" key="1">
    <source>
        <dbReference type="SAM" id="SignalP"/>
    </source>
</evidence>
<keyword evidence="1" id="KW-0732">Signal</keyword>
<protein>
    <recommendedName>
        <fullName evidence="4">Penicillin-binding protein activator LpoB</fullName>
    </recommendedName>
</protein>
<proteinExistence type="predicted"/>
<dbReference type="Gene3D" id="3.40.50.10610">
    <property type="entry name" value="ABC-type transport auxiliary lipoprotein component"/>
    <property type="match status" value="1"/>
</dbReference>
<accession>A0A7C3F0T5</accession>
<gene>
    <name evidence="2" type="ORF">ENP94_06340</name>
    <name evidence="3" type="ORF">ENS16_00115</name>
</gene>
<reference evidence="3" key="1">
    <citation type="journal article" date="2020" name="mSystems">
        <title>Genome- and Community-Level Interaction Insights into Carbon Utilization and Element Cycling Functions of Hydrothermarchaeota in Hydrothermal Sediment.</title>
        <authorList>
            <person name="Zhou Z."/>
            <person name="Liu Y."/>
            <person name="Xu W."/>
            <person name="Pan J."/>
            <person name="Luo Z.H."/>
            <person name="Li M."/>
        </authorList>
    </citation>
    <scope>NUCLEOTIDE SEQUENCE [LARGE SCALE GENOMIC DNA]</scope>
    <source>
        <strain evidence="2">SpSt-265</strain>
        <strain evidence="3">SpSt-465</strain>
    </source>
</reference>
<dbReference type="GO" id="GO:0030288">
    <property type="term" value="C:outer membrane-bounded periplasmic space"/>
    <property type="evidence" value="ECO:0007669"/>
    <property type="project" value="InterPro"/>
</dbReference>
<feature type="signal peptide" evidence="1">
    <location>
        <begin position="1"/>
        <end position="26"/>
    </location>
</feature>
<evidence type="ECO:0000313" key="3">
    <source>
        <dbReference type="EMBL" id="HFJ53087.1"/>
    </source>
</evidence>
<name>A0A7C3F0T5_UNCW3</name>
<sequence>MKRFYSVLFLAAVCAALVLNCTPAMVKAVQPYSISPEFDLSRTWRIAVLPPAGGSSDTGDEGGLREFAELQLMKIPTVVVVDRSKVDAVLKEQEFSWSGVVDPQTAARLGGLLGANALMSIRIGQVKHDPFFSDSPNQRDAEVSVRIVSVENGSVLYSAQGQSSSFEGAEEALKGAVLTALLPLLEKGGVK</sequence>
<dbReference type="AlphaFoldDB" id="A0A7C3F0T5"/>
<evidence type="ECO:0008006" key="4">
    <source>
        <dbReference type="Google" id="ProtNLM"/>
    </source>
</evidence>
<comment type="caution">
    <text evidence="3">The sequence shown here is derived from an EMBL/GenBank/DDBJ whole genome shotgun (WGS) entry which is preliminary data.</text>
</comment>
<dbReference type="Pfam" id="PF03783">
    <property type="entry name" value="CsgG"/>
    <property type="match status" value="1"/>
</dbReference>
<dbReference type="EMBL" id="DSTU01000001">
    <property type="protein sequence ID" value="HFJ53087.1"/>
    <property type="molecule type" value="Genomic_DNA"/>
</dbReference>
<feature type="chain" id="PRO_5039870620" description="Penicillin-binding protein activator LpoB" evidence="1">
    <location>
        <begin position="27"/>
        <end position="191"/>
    </location>
</feature>
<organism evidence="3">
    <name type="scientific">candidate division WOR-3 bacterium</name>
    <dbReference type="NCBI Taxonomy" id="2052148"/>
    <lineage>
        <taxon>Bacteria</taxon>
        <taxon>Bacteria division WOR-3</taxon>
    </lineage>
</organism>